<evidence type="ECO:0000256" key="1">
    <source>
        <dbReference type="SAM" id="MobiDB-lite"/>
    </source>
</evidence>
<sequence length="79" mass="8700">MTLGLAGQSCRTGQSQENSTTGKYRRGNSSDQNSTSPTQLENGVRLSNDVRFGAMRAPPEPLKVRHLIPCTLCLCSRYR</sequence>
<dbReference type="Proteomes" id="UP001234178">
    <property type="component" value="Unassembled WGS sequence"/>
</dbReference>
<reference evidence="2 3" key="1">
    <citation type="journal article" date="2023" name="Nucleic Acids Res.">
        <title>The hologenome of Daphnia magna reveals possible DNA methylation and microbiome-mediated evolution of the host genome.</title>
        <authorList>
            <person name="Chaturvedi A."/>
            <person name="Li X."/>
            <person name="Dhandapani V."/>
            <person name="Marshall H."/>
            <person name="Kissane S."/>
            <person name="Cuenca-Cambronero M."/>
            <person name="Asole G."/>
            <person name="Calvet F."/>
            <person name="Ruiz-Romero M."/>
            <person name="Marangio P."/>
            <person name="Guigo R."/>
            <person name="Rago D."/>
            <person name="Mirbahai L."/>
            <person name="Eastwood N."/>
            <person name="Colbourne J.K."/>
            <person name="Zhou J."/>
            <person name="Mallon E."/>
            <person name="Orsini L."/>
        </authorList>
    </citation>
    <scope>NUCLEOTIDE SEQUENCE [LARGE SCALE GENOMIC DNA]</scope>
    <source>
        <strain evidence="2">LRV0_1</strain>
    </source>
</reference>
<evidence type="ECO:0000313" key="3">
    <source>
        <dbReference type="Proteomes" id="UP001234178"/>
    </source>
</evidence>
<organism evidence="2 3">
    <name type="scientific">Daphnia magna</name>
    <dbReference type="NCBI Taxonomy" id="35525"/>
    <lineage>
        <taxon>Eukaryota</taxon>
        <taxon>Metazoa</taxon>
        <taxon>Ecdysozoa</taxon>
        <taxon>Arthropoda</taxon>
        <taxon>Crustacea</taxon>
        <taxon>Branchiopoda</taxon>
        <taxon>Diplostraca</taxon>
        <taxon>Cladocera</taxon>
        <taxon>Anomopoda</taxon>
        <taxon>Daphniidae</taxon>
        <taxon>Daphnia</taxon>
    </lineage>
</organism>
<evidence type="ECO:0000313" key="2">
    <source>
        <dbReference type="EMBL" id="KAK4019492.1"/>
    </source>
</evidence>
<comment type="caution">
    <text evidence="2">The sequence shown here is derived from an EMBL/GenBank/DDBJ whole genome shotgun (WGS) entry which is preliminary data.</text>
</comment>
<feature type="compositionally biased region" description="Polar residues" evidence="1">
    <location>
        <begin position="9"/>
        <end position="41"/>
    </location>
</feature>
<proteinExistence type="predicted"/>
<feature type="region of interest" description="Disordered" evidence="1">
    <location>
        <begin position="1"/>
        <end position="44"/>
    </location>
</feature>
<dbReference type="EMBL" id="JAOYFB010000036">
    <property type="protein sequence ID" value="KAK4019492.1"/>
    <property type="molecule type" value="Genomic_DNA"/>
</dbReference>
<name>A0ABR0A2W2_9CRUS</name>
<accession>A0ABR0A2W2</accession>
<keyword evidence="3" id="KW-1185">Reference proteome</keyword>
<protein>
    <submittedName>
        <fullName evidence="2">Uncharacterized protein</fullName>
    </submittedName>
</protein>
<gene>
    <name evidence="2" type="ORF">OUZ56_001508</name>
</gene>